<keyword evidence="1" id="KW-0472">Membrane</keyword>
<feature type="transmembrane region" description="Helical" evidence="1">
    <location>
        <begin position="67"/>
        <end position="88"/>
    </location>
</feature>
<dbReference type="EMBL" id="JAUSVX010000012">
    <property type="protein sequence ID" value="MDQ0472338.1"/>
    <property type="molecule type" value="Genomic_DNA"/>
</dbReference>
<evidence type="ECO:0000313" key="3">
    <source>
        <dbReference type="Proteomes" id="UP001242480"/>
    </source>
</evidence>
<keyword evidence="1" id="KW-0812">Transmembrane</keyword>
<feature type="transmembrane region" description="Helical" evidence="1">
    <location>
        <begin position="176"/>
        <end position="196"/>
    </location>
</feature>
<proteinExistence type="predicted"/>
<sequence length="262" mass="29695">MVSGILNGVDRYFSVFWAILKRETSLRFGARSLGWIEEAGAIAVHIIAFCTLRIILGGGNHDGMEDLPFTTIGVMAFWQIRTGISIVSMTPQTMIRYSEFPQVTLLDVAIAKGIINLLLCLAVAFSTFYILQIIGYSRPIRDTLMVLYWLVMSGILGIACGLFLMWPFYIFPFTRTVLLVLIVRLLSIISGVFFVYTDLPYPLRAIAQWFPPLQINDKIREAYFYTYHATWVDENFCFLSTLLIFAIGLLSCELVRGKLKKG</sequence>
<keyword evidence="1" id="KW-1133">Transmembrane helix</keyword>
<dbReference type="Proteomes" id="UP001242480">
    <property type="component" value="Unassembled WGS sequence"/>
</dbReference>
<comment type="caution">
    <text evidence="2">The sequence shown here is derived from an EMBL/GenBank/DDBJ whole genome shotgun (WGS) entry which is preliminary data.</text>
</comment>
<organism evidence="2 3">
    <name type="scientific">Labrys wisconsinensis</name>
    <dbReference type="NCBI Taxonomy" id="425677"/>
    <lineage>
        <taxon>Bacteria</taxon>
        <taxon>Pseudomonadati</taxon>
        <taxon>Pseudomonadota</taxon>
        <taxon>Alphaproteobacteria</taxon>
        <taxon>Hyphomicrobiales</taxon>
        <taxon>Xanthobacteraceae</taxon>
        <taxon>Labrys</taxon>
    </lineage>
</organism>
<feature type="transmembrane region" description="Helical" evidence="1">
    <location>
        <begin position="146"/>
        <end position="169"/>
    </location>
</feature>
<protein>
    <submittedName>
        <fullName evidence="2">Capsular polysaccharide transport system permease protein</fullName>
    </submittedName>
</protein>
<accession>A0ABU0JDI5</accession>
<feature type="transmembrane region" description="Helical" evidence="1">
    <location>
        <begin position="35"/>
        <end position="55"/>
    </location>
</feature>
<gene>
    <name evidence="2" type="ORF">QO011_005367</name>
</gene>
<keyword evidence="3" id="KW-1185">Reference proteome</keyword>
<feature type="transmembrane region" description="Helical" evidence="1">
    <location>
        <begin position="236"/>
        <end position="255"/>
    </location>
</feature>
<name>A0ABU0JDI5_9HYPH</name>
<dbReference type="RefSeq" id="WP_307279041.1">
    <property type="nucleotide sequence ID" value="NZ_JAUSVX010000012.1"/>
</dbReference>
<evidence type="ECO:0000313" key="2">
    <source>
        <dbReference type="EMBL" id="MDQ0472338.1"/>
    </source>
</evidence>
<reference evidence="2 3" key="1">
    <citation type="submission" date="2023-07" db="EMBL/GenBank/DDBJ databases">
        <title>Genomic Encyclopedia of Type Strains, Phase IV (KMG-IV): sequencing the most valuable type-strain genomes for metagenomic binning, comparative biology and taxonomic classification.</title>
        <authorList>
            <person name="Goeker M."/>
        </authorList>
    </citation>
    <scope>NUCLEOTIDE SEQUENCE [LARGE SCALE GENOMIC DNA]</scope>
    <source>
        <strain evidence="2 3">DSM 19619</strain>
    </source>
</reference>
<feature type="transmembrane region" description="Helical" evidence="1">
    <location>
        <begin position="109"/>
        <end position="134"/>
    </location>
</feature>
<evidence type="ECO:0000256" key="1">
    <source>
        <dbReference type="SAM" id="Phobius"/>
    </source>
</evidence>